<evidence type="ECO:0000256" key="2">
    <source>
        <dbReference type="ARBA" id="ARBA00004673"/>
    </source>
</evidence>
<dbReference type="AlphaFoldDB" id="A0AAW1CGV1"/>
<comment type="pathway">
    <text evidence="2 13">Energy metabolism; oxidative phosphorylation.</text>
</comment>
<comment type="function">
    <text evidence="13">Component of the cytochrome c oxidase, the last enzyme in the mitochondrial electron transport chain which drives oxidative phosphorylation. The respiratory chain contains 3 multisubunit complexes succinate dehydrogenase (complex II, CII), ubiquinol-cytochrome c oxidoreductase (cytochrome b-c1 complex, complex III, CIII) and cytochrome c oxidase (complex IV, CIV), that cooperate to transfer electrons derived from NADH and succinate to molecular oxygen, creating an electrochemical gradient over the inner membrane that drives transmembrane transport and the ATP synthase. Cytochrome c oxidase is the component of the respiratory chain that catalyzes the reduction of oxygen to water. Electrons originating from reduced cytochrome c in the intermembrane space (IMS) are transferred via the dinuclear copper A center (CU(A)) of subunit 2 and heme A of subunit 1 to the active site in subunit 1, a binuclear center (BNC) formed by heme A3 and copper B (CU(B)). The BNC reduces molecular oxygen to 2 water molecules using 4 electrons from cytochrome c in the IMS and 4 protons from the mitochondrial matrix.</text>
</comment>
<keyword evidence="7 13" id="KW-0999">Mitochondrion inner membrane</keyword>
<comment type="subcellular location">
    <subcellularLocation>
        <location evidence="1 13">Mitochondrion inner membrane</location>
        <topology evidence="1 13">Peripheral membrane protein</topology>
        <orientation evidence="1 13">Matrix side</orientation>
    </subcellularLocation>
</comment>
<dbReference type="GO" id="GO:0005743">
    <property type="term" value="C:mitochondrial inner membrane"/>
    <property type="evidence" value="ECO:0007669"/>
    <property type="project" value="UniProtKB-SubCell"/>
</dbReference>
<comment type="subunit">
    <text evidence="13">Component of the cytochrome c oxidase (complex IV, CIV), a multisubunit enzyme composed of a catalytic core of 3 subunits and several supernumerary subunits. The complex exists as a monomer or a dimer and forms supercomplexes (SCs) in the inner mitochondrial membrane with ubiquinol-cytochrome c oxidoreductase (cytochrome b-c1 complex, complex III, CIII).</text>
</comment>
<dbReference type="InterPro" id="IPR036545">
    <property type="entry name" value="Cyt_c_oxidase_su5A/6_sf"/>
</dbReference>
<reference evidence="14 15" key="1">
    <citation type="submission" date="2022-12" db="EMBL/GenBank/DDBJ databases">
        <title>Chromosome-level genome assembly of true bugs.</title>
        <authorList>
            <person name="Ma L."/>
            <person name="Li H."/>
        </authorList>
    </citation>
    <scope>NUCLEOTIDE SEQUENCE [LARGE SCALE GENOMIC DNA]</scope>
    <source>
        <strain evidence="14">Lab_2022b</strain>
    </source>
</reference>
<dbReference type="SUPFAM" id="SSF48479">
    <property type="entry name" value="Cytochrome c oxidase subunit E"/>
    <property type="match status" value="1"/>
</dbReference>
<comment type="caution">
    <text evidence="14">The sequence shown here is derived from an EMBL/GenBank/DDBJ whole genome shotgun (WGS) entry which is preliminary data.</text>
</comment>
<sequence>MNDLSGMDLIPEPKVIEAALRACRRVNDYALCVRYLEAIKSKCGPKVNTIYPYLIQELKPTLDELGIDTPEQLGYDKPELALRSVYDM</sequence>
<evidence type="ECO:0000256" key="11">
    <source>
        <dbReference type="ARBA" id="ARBA00023136"/>
    </source>
</evidence>
<dbReference type="Gene3D" id="1.25.40.40">
    <property type="entry name" value="Cytochrome c oxidase, subunit Va/VI"/>
    <property type="match status" value="1"/>
</dbReference>
<evidence type="ECO:0000256" key="3">
    <source>
        <dbReference type="ARBA" id="ARBA00007972"/>
    </source>
</evidence>
<keyword evidence="8 13" id="KW-0809">Transit peptide</keyword>
<organism evidence="14 15">
    <name type="scientific">Rhynocoris fuscipes</name>
    <dbReference type="NCBI Taxonomy" id="488301"/>
    <lineage>
        <taxon>Eukaryota</taxon>
        <taxon>Metazoa</taxon>
        <taxon>Ecdysozoa</taxon>
        <taxon>Arthropoda</taxon>
        <taxon>Hexapoda</taxon>
        <taxon>Insecta</taxon>
        <taxon>Pterygota</taxon>
        <taxon>Neoptera</taxon>
        <taxon>Paraneoptera</taxon>
        <taxon>Hemiptera</taxon>
        <taxon>Heteroptera</taxon>
        <taxon>Panheteroptera</taxon>
        <taxon>Cimicomorpha</taxon>
        <taxon>Reduviidae</taxon>
        <taxon>Harpactorinae</taxon>
        <taxon>Harpactorini</taxon>
        <taxon>Rhynocoris</taxon>
    </lineage>
</organism>
<comment type="similarity">
    <text evidence="3 13">Belongs to the cytochrome c oxidase subunit 5A family.</text>
</comment>
<keyword evidence="15" id="KW-1185">Reference proteome</keyword>
<keyword evidence="6 13" id="KW-0479">Metal-binding</keyword>
<evidence type="ECO:0000313" key="14">
    <source>
        <dbReference type="EMBL" id="KAK9498111.1"/>
    </source>
</evidence>
<dbReference type="Pfam" id="PF02284">
    <property type="entry name" value="COX5A"/>
    <property type="match status" value="1"/>
</dbReference>
<evidence type="ECO:0000256" key="5">
    <source>
        <dbReference type="ARBA" id="ARBA00022617"/>
    </source>
</evidence>
<dbReference type="GO" id="GO:0006123">
    <property type="term" value="P:mitochondrial electron transport, cytochrome c to oxygen"/>
    <property type="evidence" value="ECO:0007669"/>
    <property type="project" value="UniProtKB-UniRule"/>
</dbReference>
<keyword evidence="11 13" id="KW-0472">Membrane</keyword>
<name>A0AAW1CGV1_9HEMI</name>
<evidence type="ECO:0000256" key="4">
    <source>
        <dbReference type="ARBA" id="ARBA00021968"/>
    </source>
</evidence>
<evidence type="ECO:0000256" key="9">
    <source>
        <dbReference type="ARBA" id="ARBA00023004"/>
    </source>
</evidence>
<dbReference type="GO" id="GO:0046872">
    <property type="term" value="F:metal ion binding"/>
    <property type="evidence" value="ECO:0007669"/>
    <property type="project" value="UniProtKB-UniRule"/>
</dbReference>
<evidence type="ECO:0000256" key="6">
    <source>
        <dbReference type="ARBA" id="ARBA00022723"/>
    </source>
</evidence>
<keyword evidence="9 13" id="KW-0408">Iron</keyword>
<accession>A0AAW1CGV1</accession>
<evidence type="ECO:0000256" key="8">
    <source>
        <dbReference type="ARBA" id="ARBA00022946"/>
    </source>
</evidence>
<dbReference type="Proteomes" id="UP001461498">
    <property type="component" value="Unassembled WGS sequence"/>
</dbReference>
<protein>
    <recommendedName>
        <fullName evidence="4 13">Cytochrome c oxidase subunit 5A, mitochondrial</fullName>
    </recommendedName>
    <alternativeName>
        <fullName evidence="12 13">Cytochrome c oxidase polypeptide Va</fullName>
    </alternativeName>
</protein>
<dbReference type="EMBL" id="JAPXFL010000013">
    <property type="protein sequence ID" value="KAK9498111.1"/>
    <property type="molecule type" value="Genomic_DNA"/>
</dbReference>
<evidence type="ECO:0000256" key="1">
    <source>
        <dbReference type="ARBA" id="ARBA00004443"/>
    </source>
</evidence>
<dbReference type="InterPro" id="IPR003204">
    <property type="entry name" value="Cyt_c_oxidase_su5A/6"/>
</dbReference>
<dbReference type="CDD" id="cd00923">
    <property type="entry name" value="Cyt_c_Oxidase_Va"/>
    <property type="match status" value="1"/>
</dbReference>
<evidence type="ECO:0000256" key="12">
    <source>
        <dbReference type="ARBA" id="ARBA00031049"/>
    </source>
</evidence>
<evidence type="ECO:0000313" key="15">
    <source>
        <dbReference type="Proteomes" id="UP001461498"/>
    </source>
</evidence>
<dbReference type="PANTHER" id="PTHR14200">
    <property type="entry name" value="CYTOCHROME C OXIDASE POLYPEPTIDE"/>
    <property type="match status" value="1"/>
</dbReference>
<dbReference type="PANTHER" id="PTHR14200:SF11">
    <property type="entry name" value="CYTOCHROME C OXIDASE SUBUNIT 5A, MITOCHONDRIAL"/>
    <property type="match status" value="1"/>
</dbReference>
<keyword evidence="5 13" id="KW-0349">Heme</keyword>
<gene>
    <name evidence="14" type="ORF">O3M35_003990</name>
</gene>
<proteinExistence type="inferred from homology"/>
<dbReference type="GO" id="GO:0045277">
    <property type="term" value="C:respiratory chain complex IV"/>
    <property type="evidence" value="ECO:0007669"/>
    <property type="project" value="UniProtKB-UniRule"/>
</dbReference>
<keyword evidence="10 13" id="KW-0496">Mitochondrion</keyword>
<evidence type="ECO:0000256" key="13">
    <source>
        <dbReference type="RuleBase" id="RU368103"/>
    </source>
</evidence>
<evidence type="ECO:0000256" key="10">
    <source>
        <dbReference type="ARBA" id="ARBA00023128"/>
    </source>
</evidence>
<evidence type="ECO:0000256" key="7">
    <source>
        <dbReference type="ARBA" id="ARBA00022792"/>
    </source>
</evidence>